<gene>
    <name evidence="2" type="ORF">A4U43_C03F30340</name>
</gene>
<evidence type="ECO:0000313" key="2">
    <source>
        <dbReference type="EMBL" id="ONK76630.1"/>
    </source>
</evidence>
<keyword evidence="3" id="KW-1185">Reference proteome</keyword>
<evidence type="ECO:0000313" key="3">
    <source>
        <dbReference type="Proteomes" id="UP000243459"/>
    </source>
</evidence>
<reference evidence="3" key="1">
    <citation type="journal article" date="2017" name="Nat. Commun.">
        <title>The asparagus genome sheds light on the origin and evolution of a young Y chromosome.</title>
        <authorList>
            <person name="Harkess A."/>
            <person name="Zhou J."/>
            <person name="Xu C."/>
            <person name="Bowers J.E."/>
            <person name="Van der Hulst R."/>
            <person name="Ayyampalayam S."/>
            <person name="Mercati F."/>
            <person name="Riccardi P."/>
            <person name="McKain M.R."/>
            <person name="Kakrana A."/>
            <person name="Tang H."/>
            <person name="Ray J."/>
            <person name="Groenendijk J."/>
            <person name="Arikit S."/>
            <person name="Mathioni S.M."/>
            <person name="Nakano M."/>
            <person name="Shan H."/>
            <person name="Telgmann-Rauber A."/>
            <person name="Kanno A."/>
            <person name="Yue Z."/>
            <person name="Chen H."/>
            <person name="Li W."/>
            <person name="Chen Y."/>
            <person name="Xu X."/>
            <person name="Zhang Y."/>
            <person name="Luo S."/>
            <person name="Chen H."/>
            <person name="Gao J."/>
            <person name="Mao Z."/>
            <person name="Pires J.C."/>
            <person name="Luo M."/>
            <person name="Kudrna D."/>
            <person name="Wing R.A."/>
            <person name="Meyers B.C."/>
            <person name="Yi K."/>
            <person name="Kong H."/>
            <person name="Lavrijsen P."/>
            <person name="Sunseri F."/>
            <person name="Falavigna A."/>
            <person name="Ye Y."/>
            <person name="Leebens-Mack J.H."/>
            <person name="Chen G."/>
        </authorList>
    </citation>
    <scope>NUCLEOTIDE SEQUENCE [LARGE SCALE GENOMIC DNA]</scope>
    <source>
        <strain evidence="3">cv. DH0086</strain>
    </source>
</reference>
<protein>
    <submittedName>
        <fullName evidence="2">Uncharacterized protein</fullName>
    </submittedName>
</protein>
<accession>A0A5P1FJ69</accession>
<organism evidence="2 3">
    <name type="scientific">Asparagus officinalis</name>
    <name type="common">Garden asparagus</name>
    <dbReference type="NCBI Taxonomy" id="4686"/>
    <lineage>
        <taxon>Eukaryota</taxon>
        <taxon>Viridiplantae</taxon>
        <taxon>Streptophyta</taxon>
        <taxon>Embryophyta</taxon>
        <taxon>Tracheophyta</taxon>
        <taxon>Spermatophyta</taxon>
        <taxon>Magnoliopsida</taxon>
        <taxon>Liliopsida</taxon>
        <taxon>Asparagales</taxon>
        <taxon>Asparagaceae</taxon>
        <taxon>Asparagoideae</taxon>
        <taxon>Asparagus</taxon>
    </lineage>
</organism>
<dbReference type="EMBL" id="CM007383">
    <property type="protein sequence ID" value="ONK76630.1"/>
    <property type="molecule type" value="Genomic_DNA"/>
</dbReference>
<evidence type="ECO:0000256" key="1">
    <source>
        <dbReference type="SAM" id="MobiDB-lite"/>
    </source>
</evidence>
<feature type="compositionally biased region" description="Basic and acidic residues" evidence="1">
    <location>
        <begin position="80"/>
        <end position="92"/>
    </location>
</feature>
<proteinExistence type="predicted"/>
<sequence>MVLEVCNQSLILFFNSLEFFTNDRRLKIPGYDDLRRQLGVDEERRLLNVSIKNPIRLLHQHLGHRCDGEGEGTEAIWRPNRGDGRGTNRGGDEKASVLWIWCRAQRIRALQIMGTCLMAASLRTQGLGLGKRGKEKTEVEEVAGE</sequence>
<dbReference type="AlphaFoldDB" id="A0A5P1FJ69"/>
<dbReference type="Gramene" id="ONK76630">
    <property type="protein sequence ID" value="ONK76630"/>
    <property type="gene ID" value="A4U43_C03F30340"/>
</dbReference>
<name>A0A5P1FJ69_ASPOF</name>
<feature type="region of interest" description="Disordered" evidence="1">
    <location>
        <begin position="73"/>
        <end position="92"/>
    </location>
</feature>
<dbReference type="Proteomes" id="UP000243459">
    <property type="component" value="Chromosome 3"/>
</dbReference>